<feature type="binding site" evidence="2">
    <location>
        <position position="72"/>
    </location>
    <ligand>
        <name>substrate</name>
    </ligand>
</feature>
<comment type="function">
    <text evidence="2">Catalyzes the condensation of isopentenyl diphosphate (IPP) with allylic pyrophosphates generating different type of terpenoids.</text>
</comment>
<feature type="binding site" evidence="2">
    <location>
        <position position="38"/>
    </location>
    <ligand>
        <name>substrate</name>
    </ligand>
</feature>
<feature type="binding site" evidence="2">
    <location>
        <begin position="22"/>
        <end position="25"/>
    </location>
    <ligand>
        <name>substrate</name>
    </ligand>
</feature>
<feature type="active site" description="Proton acceptor" evidence="2">
    <location>
        <position position="69"/>
    </location>
</feature>
<dbReference type="SUPFAM" id="SSF64005">
    <property type="entry name" value="Undecaprenyl diphosphate synthase"/>
    <property type="match status" value="1"/>
</dbReference>
<evidence type="ECO:0000256" key="2">
    <source>
        <dbReference type="HAMAP-Rule" id="MF_01139"/>
    </source>
</evidence>
<evidence type="ECO:0000256" key="1">
    <source>
        <dbReference type="ARBA" id="ARBA00022679"/>
    </source>
</evidence>
<keyword evidence="4" id="KW-1185">Reference proteome</keyword>
<evidence type="ECO:0000313" key="4">
    <source>
        <dbReference type="Proteomes" id="UP000717534"/>
    </source>
</evidence>
<feature type="binding site" evidence="2">
    <location>
        <position position="189"/>
    </location>
    <ligand>
        <name>substrate</name>
    </ligand>
</feature>
<feature type="binding site" evidence="2">
    <location>
        <position position="70"/>
    </location>
    <ligand>
        <name>substrate</name>
    </ligand>
</feature>
<dbReference type="NCBIfam" id="NF011405">
    <property type="entry name" value="PRK14830.1"/>
    <property type="match status" value="1"/>
</dbReference>
<dbReference type="Proteomes" id="UP000717534">
    <property type="component" value="Unassembled WGS sequence"/>
</dbReference>
<evidence type="ECO:0000313" key="3">
    <source>
        <dbReference type="EMBL" id="MBN4068761.1"/>
    </source>
</evidence>
<accession>A0ABS3AVG1</accession>
<feature type="active site" evidence="2">
    <location>
        <position position="21"/>
    </location>
</feature>
<comment type="caution">
    <text evidence="3">The sequence shown here is derived from an EMBL/GenBank/DDBJ whole genome shotgun (WGS) entry which is preliminary data.</text>
</comment>
<dbReference type="Gene3D" id="3.40.1180.10">
    <property type="entry name" value="Decaprenyl diphosphate synthase-like"/>
    <property type="match status" value="1"/>
</dbReference>
<protein>
    <recommendedName>
        <fullName evidence="2">Isoprenyl transferase</fullName>
        <ecNumber evidence="2">2.5.1.-</ecNumber>
    </recommendedName>
</protein>
<dbReference type="EC" id="2.5.1.-" evidence="2"/>
<dbReference type="EMBL" id="JAFITO010000049">
    <property type="protein sequence ID" value="MBN4068761.1"/>
    <property type="molecule type" value="Genomic_DNA"/>
</dbReference>
<feature type="binding site" evidence="2">
    <location>
        <position position="208"/>
    </location>
    <ligand>
        <name>Mg(2+)</name>
        <dbReference type="ChEBI" id="CHEBI:18420"/>
    </ligand>
</feature>
<dbReference type="PROSITE" id="PS01066">
    <property type="entry name" value="UPP_SYNTHASE"/>
    <property type="match status" value="1"/>
</dbReference>
<dbReference type="PANTHER" id="PTHR10291">
    <property type="entry name" value="DEHYDRODOLICHYL DIPHOSPHATE SYNTHASE FAMILY MEMBER"/>
    <property type="match status" value="1"/>
</dbReference>
<dbReference type="CDD" id="cd00475">
    <property type="entry name" value="Cis_IPPS"/>
    <property type="match status" value="1"/>
</dbReference>
<dbReference type="InterPro" id="IPR036424">
    <property type="entry name" value="UPP_synth-like_sf"/>
</dbReference>
<dbReference type="NCBIfam" id="TIGR00055">
    <property type="entry name" value="uppS"/>
    <property type="match status" value="1"/>
</dbReference>
<dbReference type="InterPro" id="IPR018520">
    <property type="entry name" value="UPP_synth-like_CS"/>
</dbReference>
<keyword evidence="1 2" id="KW-0808">Transferase</keyword>
<feature type="binding site" evidence="2">
    <location>
        <position position="26"/>
    </location>
    <ligand>
        <name>substrate</name>
    </ligand>
</feature>
<gene>
    <name evidence="3" type="ORF">JYU06_04505</name>
</gene>
<dbReference type="GO" id="GO:0016740">
    <property type="term" value="F:transferase activity"/>
    <property type="evidence" value="ECO:0007669"/>
    <property type="project" value="UniProtKB-KW"/>
</dbReference>
<dbReference type="Pfam" id="PF01255">
    <property type="entry name" value="Prenyltransf"/>
    <property type="match status" value="1"/>
</dbReference>
<dbReference type="InterPro" id="IPR001441">
    <property type="entry name" value="UPP_synth-like"/>
</dbReference>
<comment type="subunit">
    <text evidence="2">Homodimer.</text>
</comment>
<keyword evidence="2" id="KW-0479">Metal-binding</keyword>
<keyword evidence="2" id="KW-0460">Magnesium</keyword>
<feature type="binding site" evidence="2">
    <location>
        <position position="21"/>
    </location>
    <ligand>
        <name>Mg(2+)</name>
        <dbReference type="ChEBI" id="CHEBI:18420"/>
    </ligand>
</feature>
<dbReference type="PANTHER" id="PTHR10291:SF0">
    <property type="entry name" value="DEHYDRODOLICHYL DIPHOSPHATE SYNTHASE 2"/>
    <property type="match status" value="1"/>
</dbReference>
<organism evidence="3 4">
    <name type="scientific">Desulfotalea psychrophila</name>
    <dbReference type="NCBI Taxonomy" id="84980"/>
    <lineage>
        <taxon>Bacteria</taxon>
        <taxon>Pseudomonadati</taxon>
        <taxon>Thermodesulfobacteriota</taxon>
        <taxon>Desulfobulbia</taxon>
        <taxon>Desulfobulbales</taxon>
        <taxon>Desulfocapsaceae</taxon>
        <taxon>Desulfotalea</taxon>
    </lineage>
</organism>
<feature type="binding site" evidence="2">
    <location>
        <position position="34"/>
    </location>
    <ligand>
        <name>substrate</name>
    </ligand>
</feature>
<comment type="cofactor">
    <cofactor evidence="2">
        <name>Mg(2+)</name>
        <dbReference type="ChEBI" id="CHEBI:18420"/>
    </cofactor>
    <text evidence="2">Binds 2 magnesium ions per subunit.</text>
</comment>
<dbReference type="HAMAP" id="MF_01139">
    <property type="entry name" value="ISPT"/>
    <property type="match status" value="1"/>
</dbReference>
<feature type="binding site" evidence="2">
    <location>
        <begin position="66"/>
        <end position="68"/>
    </location>
    <ligand>
        <name>substrate</name>
    </ligand>
</feature>
<feature type="binding site" evidence="2">
    <location>
        <begin position="195"/>
        <end position="197"/>
    </location>
    <ligand>
        <name>substrate</name>
    </ligand>
</feature>
<sequence length="248" mass="27899">MPVSQLLNSSSIPRHVAIIMDGNGRWARRQHKPRLFGHKVGVDSVQEIVECAGECGVEVLTLYAFSTENWKRPADEVGGLMGLLKNYLQKELSRMVKNNIRLTCIGNIAKLPKDVREVLETTIKETAVNDKLTLNLALSYGGRSELILGIQNIAEEVRSGHLAVADIDEKCIDSHLYTTALPDPDLLIRTGGEKRLSNFLLWQASYAEIYFTDTMWPEFRKDAFMEAIAEYQSRERRFGKTSAQIKSG</sequence>
<name>A0ABS3AVG1_9BACT</name>
<proteinExistence type="inferred from homology"/>
<reference evidence="3 4" key="1">
    <citation type="submission" date="2021-02" db="EMBL/GenBank/DDBJ databases">
        <title>Activity-based single-cell genomes from oceanic crustal fluid captures similar information to metagenomic and metatranscriptomic surveys with orders of magnitude less sampling.</title>
        <authorList>
            <person name="D'Angelo T.S."/>
            <person name="Orcutt B.N."/>
        </authorList>
    </citation>
    <scope>NUCLEOTIDE SEQUENCE [LARGE SCALE GENOMIC DNA]</scope>
    <source>
        <strain evidence="3">AH-315-G02</strain>
    </source>
</reference>
<comment type="similarity">
    <text evidence="2">Belongs to the UPP synthase family.</text>
</comment>